<dbReference type="SUPFAM" id="SSF48371">
    <property type="entry name" value="ARM repeat"/>
    <property type="match status" value="1"/>
</dbReference>
<dbReference type="InterPro" id="IPR022542">
    <property type="entry name" value="FOCAD/RST1_DUF3730"/>
</dbReference>
<accession>A0AAV6XQV8</accession>
<feature type="domain" description="DUF3730" evidence="1">
    <location>
        <begin position="544"/>
        <end position="768"/>
    </location>
</feature>
<dbReference type="Pfam" id="PF12530">
    <property type="entry name" value="DUF3730"/>
    <property type="match status" value="2"/>
</dbReference>
<dbReference type="InterPro" id="IPR045163">
    <property type="entry name" value="Focadhesin/RST1"/>
</dbReference>
<keyword evidence="3" id="KW-1185">Reference proteome</keyword>
<proteinExistence type="predicted"/>
<dbReference type="PANTHER" id="PTHR16212">
    <property type="entry name" value="FOCADHESIN FAMILY MEMBER"/>
    <property type="match status" value="1"/>
</dbReference>
<gene>
    <name evidence="2" type="ORF">BUALT_Bualt04G0162100</name>
</gene>
<dbReference type="PANTHER" id="PTHR16212:SF4">
    <property type="entry name" value="FOCADHESIN"/>
    <property type="match status" value="1"/>
</dbReference>
<reference evidence="2" key="1">
    <citation type="submission" date="2019-10" db="EMBL/GenBank/DDBJ databases">
        <authorList>
            <person name="Zhang R."/>
            <person name="Pan Y."/>
            <person name="Wang J."/>
            <person name="Ma R."/>
            <person name="Yu S."/>
        </authorList>
    </citation>
    <scope>NUCLEOTIDE SEQUENCE</scope>
    <source>
        <strain evidence="2">LA-IB0</strain>
        <tissue evidence="2">Leaf</tissue>
    </source>
</reference>
<dbReference type="Proteomes" id="UP000826271">
    <property type="component" value="Unassembled WGS sequence"/>
</dbReference>
<name>A0AAV6XQV8_9LAMI</name>
<organism evidence="2 3">
    <name type="scientific">Buddleja alternifolia</name>
    <dbReference type="NCBI Taxonomy" id="168488"/>
    <lineage>
        <taxon>Eukaryota</taxon>
        <taxon>Viridiplantae</taxon>
        <taxon>Streptophyta</taxon>
        <taxon>Embryophyta</taxon>
        <taxon>Tracheophyta</taxon>
        <taxon>Spermatophyta</taxon>
        <taxon>Magnoliopsida</taxon>
        <taxon>eudicotyledons</taxon>
        <taxon>Gunneridae</taxon>
        <taxon>Pentapetalae</taxon>
        <taxon>asterids</taxon>
        <taxon>lamiids</taxon>
        <taxon>Lamiales</taxon>
        <taxon>Scrophulariaceae</taxon>
        <taxon>Buddlejeae</taxon>
        <taxon>Buddleja</taxon>
    </lineage>
</organism>
<protein>
    <recommendedName>
        <fullName evidence="1">DUF3730 domain-containing protein</fullName>
    </recommendedName>
</protein>
<dbReference type="GO" id="GO:0060147">
    <property type="term" value="P:regulation of post-transcriptional gene silencing"/>
    <property type="evidence" value="ECO:0007669"/>
    <property type="project" value="InterPro"/>
</dbReference>
<sequence length="1888" mass="210216">MDSYTPLLERTRIPQPSLQKLAVISIFEKFRSAPPSDAGRDAVSRCLRSASPSVVDQSTRELCLLVKDSKLDVSTVLLELQSALEDSSDPQFASLFIKAIGLVTTLGFEENPHSFRFYSTENHPFVKVLSCGTKVQCQLVKQVIIFMGKCKHMGMEAICEFMGPFLNYSIIKDPISSSSSAFVRNLVSTMAAFCCSSPKDALPVIKLLTGRLKYFPCKNAEEVINVSYIVDCLVDAYLVVLRQLVGMGLLVQEAQLCGLALLEAILSQLRDFRKCLGGVEKILDVSRHLLGVQKELGLNYVDELSSVMLTLFPTLIQSELEHEQYSILKLVHFLLRWKNENEYHIGAAAGELSEELLFIFPVLALISSPSRSIKQTATDLLSVLGKFATIFLIPPRERQVVDRKDLSVTTPGHIVYRLLRNLWFEDQLSLLGSFYVNSFPNGEAISNEEGCKLKTWTSSVREYCLGIVGKHKSTKTISQSEVIFHTEMPNILCAVASVFLLHQMGNSAIDLLAIGSNIEPKLGVPLLLIILFYNYIFSSMDKDNDFPDMLLKLLGLLPSLASHPAMIPFVLQILLPMLHEDVNPVIKATAVRLICKTWEINDRIFGSLQARFMLCCLIISGVLDPNGLVQFAAERGICISIAVSIQDVCRRNPDRGVDIILSVAACIENHDPLVKSLGLQSLAHLCEADVIDFYTAWDVIVKHVQNYLGNAIVGHGLSLLLRWGAMDAEAYPEAATNVLNILWDIGTSREVSQYSLWTRAREAAFTALLQYEVVHIQRSLPHFSTRNMDFFISEANPDLLTALEVFEVKIINYEHITRRRFVKQKRVSGSKIVKLLDVVPDVIFSSGSSHKIKELPGAALLCVPTHKDIKNRALAKGLQDVHAKYEDAAVEISVSLQLSRNIVLALLSLQSWKPFMQRWMRSCIMVLEGKANTTVLDKTLKAANDILKVQYTSYFYVYGTDISLPEKLLVLICMNFCLKPQTVTRLAEAAIPRSAENIALALGAFCLVLPASAHAVKSTASKFLLNWLFQYEHENRQWSAAISLGLISSCLHVTDHKQKFENINTLLEVASISKSTLVKGACGIGLGFSSQDLLTRVDSESNAPFEKETYKRQETELLRKILRTLVQMICQFNGSSTGILQKLAAYFPLGIDDSTSRKVVEFVDEDIDHVDEDTWVIAGPIIGLGNSLGAVYRAGAHDAVLYLKSVIISWIPSADIFFSKSAVSETSIHMSSLGACLALPTVVSFCQRVELLDDIELDHLMSGFMELISELLSVNRYDTIHQSLLMASCAGAGSLLSTGLSVGLHSFEANHGKCLLELFRRTYSSPHPPFIHLGGMLGVVNAMGAGAGTLIQHLPKFDQKEFSHVFGPLFSNHVLEGELTSLIQEIFLVAQNSDDPQLQQYAAWAVSFLRHSVFSRESPNEESGAHSDSAAPKSVSQGFAEDSLVMKLSGWLMHINFSELGTSVNIRTIAFALRCLSHAPRLPSLDWGAVIRRCMRYGGQIVEVPSQDITLRKGTLREECFRFLLSHASQSDSLLGFLDELSDLARFKTLESTLQSLMFLHLADMLKIFSNSRVVKLFDDVADFLHWFVSSDRCNQAQKTTLRVSCWKGLEICLNEYSSETQDYAYNLERCMEILFTMLPWSHSGVTIESYQGNSNVEWSEAIRCLGKARQGWLSDLLLVSEANFKGENSQVIGTLKKVKANAALVRTRFIPMLELAKLKAYILDINSEVIWDILVEVAITLQHSDESVRRRWLVDTAEILCVTSYPSTALRFLGLLSGSCCKYMPILIADKSSVLTDLPVTLSSLLVSTEWEVVAESVASYAWKATERIHEWVTHMERGDHIPGSQPIDMTENDMSAFVLQVMHETCVSLKAYLPVEKQLRLANMFL</sequence>
<dbReference type="EMBL" id="WHWC01000004">
    <property type="protein sequence ID" value="KAG8384858.1"/>
    <property type="molecule type" value="Genomic_DNA"/>
</dbReference>
<feature type="domain" description="DUF3730" evidence="1">
    <location>
        <begin position="77"/>
        <end position="356"/>
    </location>
</feature>
<comment type="caution">
    <text evidence="2">The sequence shown here is derived from an EMBL/GenBank/DDBJ whole genome shotgun (WGS) entry which is preliminary data.</text>
</comment>
<evidence type="ECO:0000313" key="3">
    <source>
        <dbReference type="Proteomes" id="UP000826271"/>
    </source>
</evidence>
<dbReference type="InterPro" id="IPR016024">
    <property type="entry name" value="ARM-type_fold"/>
</dbReference>
<evidence type="ECO:0000259" key="1">
    <source>
        <dbReference type="Pfam" id="PF12530"/>
    </source>
</evidence>
<evidence type="ECO:0000313" key="2">
    <source>
        <dbReference type="EMBL" id="KAG8384858.1"/>
    </source>
</evidence>